<dbReference type="PRINTS" id="PR00773">
    <property type="entry name" value="GRPEPROTEIN"/>
</dbReference>
<dbReference type="Gene3D" id="3.90.20.20">
    <property type="match status" value="1"/>
</dbReference>
<dbReference type="InterPro" id="IPR009012">
    <property type="entry name" value="GrpE_head"/>
</dbReference>
<sequence>MAGNERRREDEIKLEEQEEMKEKEEVSGEEGENPSEISEEESELKKCKEELQACEDKYLRMHAEFENIKKRMEREKEKSVAYAQEQFARDLLPVMDSLELALASIPTPDEGGDEHLAKLREGVQLTLDQFVKTFEKHHIKVVDIVEGFDPNFHDAVMQVESDKHKSGQIVQVLQKGYMYKDRLLRPAMVSVAK</sequence>
<dbReference type="Proteomes" id="UP001321445">
    <property type="component" value="Chromosome"/>
</dbReference>
<dbReference type="InterPro" id="IPR000740">
    <property type="entry name" value="GrpE"/>
</dbReference>
<name>A0ABN6WTF5_9BACT</name>
<reference evidence="7 8" key="1">
    <citation type="submission" date="2023-03" db="EMBL/GenBank/DDBJ databases">
        <title>Description of Hydrogenimonas sp. ISO32.</title>
        <authorList>
            <person name="Mino S."/>
            <person name="Fukazawa S."/>
            <person name="Sawabe T."/>
        </authorList>
    </citation>
    <scope>NUCLEOTIDE SEQUENCE [LARGE SCALE GENOMIC DNA]</scope>
    <source>
        <strain evidence="7 8">ISO32</strain>
    </source>
</reference>
<dbReference type="CDD" id="cd00446">
    <property type="entry name" value="GrpE"/>
    <property type="match status" value="1"/>
</dbReference>
<accession>A0ABN6WTF5</accession>
<organism evidence="7 8">
    <name type="scientific">Hydrogenimonas cancrithermarum</name>
    <dbReference type="NCBI Taxonomy" id="2993563"/>
    <lineage>
        <taxon>Bacteria</taxon>
        <taxon>Pseudomonadati</taxon>
        <taxon>Campylobacterota</taxon>
        <taxon>Epsilonproteobacteria</taxon>
        <taxon>Campylobacterales</taxon>
        <taxon>Hydrogenimonadaceae</taxon>
        <taxon>Hydrogenimonas</taxon>
    </lineage>
</organism>
<evidence type="ECO:0000256" key="3">
    <source>
        <dbReference type="HAMAP-Rule" id="MF_01151"/>
    </source>
</evidence>
<dbReference type="InterPro" id="IPR013805">
    <property type="entry name" value="GrpE_CC"/>
</dbReference>
<dbReference type="Gene3D" id="2.30.22.10">
    <property type="entry name" value="Head domain of nucleotide exchange factor GrpE"/>
    <property type="match status" value="1"/>
</dbReference>
<keyword evidence="8" id="KW-1185">Reference proteome</keyword>
<dbReference type="SUPFAM" id="SSF58014">
    <property type="entry name" value="Coiled-coil domain of nucleotide exchange factor GrpE"/>
    <property type="match status" value="1"/>
</dbReference>
<comment type="similarity">
    <text evidence="1 3 5">Belongs to the GrpE family.</text>
</comment>
<keyword evidence="3" id="KW-0963">Cytoplasm</keyword>
<dbReference type="HAMAP" id="MF_01151">
    <property type="entry name" value="GrpE"/>
    <property type="match status" value="1"/>
</dbReference>
<gene>
    <name evidence="3 7" type="primary">grpE</name>
    <name evidence="7" type="ORF">HCR_05500</name>
</gene>
<keyword evidence="3 4" id="KW-0346">Stress response</keyword>
<keyword evidence="2 3" id="KW-0143">Chaperone</keyword>
<dbReference type="EMBL" id="AP027370">
    <property type="protein sequence ID" value="BDY12238.1"/>
    <property type="molecule type" value="Genomic_DNA"/>
</dbReference>
<comment type="function">
    <text evidence="3 4">Participates actively in the response to hyperosmotic and heat shock by preventing the aggregation of stress-denatured proteins, in association with DnaK and GrpE. It is the nucleotide exchange factor for DnaK and may function as a thermosensor. Unfolded proteins bind initially to DnaJ; upon interaction with the DnaJ-bound protein, DnaK hydrolyzes its bound ATP, resulting in the formation of a stable complex. GrpE releases ADP from DnaK; ATP binding to DnaK triggers the release of the substrate protein, thus completing the reaction cycle. Several rounds of ATP-dependent interactions between DnaJ, DnaK and GrpE are required for fully efficient folding.</text>
</comment>
<dbReference type="SUPFAM" id="SSF51064">
    <property type="entry name" value="Head domain of nucleotide exchange factor GrpE"/>
    <property type="match status" value="1"/>
</dbReference>
<evidence type="ECO:0000313" key="8">
    <source>
        <dbReference type="Proteomes" id="UP001321445"/>
    </source>
</evidence>
<comment type="subcellular location">
    <subcellularLocation>
        <location evidence="3">Cytoplasm</location>
    </subcellularLocation>
</comment>
<protein>
    <recommendedName>
        <fullName evidence="3 4">Protein GrpE</fullName>
    </recommendedName>
    <alternativeName>
        <fullName evidence="3">HSP-70 cofactor</fullName>
    </alternativeName>
</protein>
<proteinExistence type="inferred from homology"/>
<dbReference type="NCBIfam" id="NF010738">
    <property type="entry name" value="PRK14140.1"/>
    <property type="match status" value="1"/>
</dbReference>
<evidence type="ECO:0000256" key="1">
    <source>
        <dbReference type="ARBA" id="ARBA00009054"/>
    </source>
</evidence>
<evidence type="ECO:0000256" key="4">
    <source>
        <dbReference type="RuleBase" id="RU000639"/>
    </source>
</evidence>
<feature type="region of interest" description="Disordered" evidence="6">
    <location>
        <begin position="1"/>
        <end position="44"/>
    </location>
</feature>
<feature type="compositionally biased region" description="Basic and acidic residues" evidence="6">
    <location>
        <begin position="1"/>
        <end position="26"/>
    </location>
</feature>
<evidence type="ECO:0000256" key="6">
    <source>
        <dbReference type="SAM" id="MobiDB-lite"/>
    </source>
</evidence>
<dbReference type="NCBIfam" id="NF010747">
    <property type="entry name" value="PRK14149.1"/>
    <property type="match status" value="1"/>
</dbReference>
<evidence type="ECO:0000256" key="2">
    <source>
        <dbReference type="ARBA" id="ARBA00023186"/>
    </source>
</evidence>
<evidence type="ECO:0000313" key="7">
    <source>
        <dbReference type="EMBL" id="BDY12238.1"/>
    </source>
</evidence>
<dbReference type="PANTHER" id="PTHR21237">
    <property type="entry name" value="GRPE PROTEIN"/>
    <property type="match status" value="1"/>
</dbReference>
<dbReference type="Pfam" id="PF01025">
    <property type="entry name" value="GrpE"/>
    <property type="match status" value="1"/>
</dbReference>
<comment type="subunit">
    <text evidence="3">Homodimer.</text>
</comment>
<dbReference type="PANTHER" id="PTHR21237:SF23">
    <property type="entry name" value="GRPE PROTEIN HOMOLOG, MITOCHONDRIAL"/>
    <property type="match status" value="1"/>
</dbReference>
<feature type="compositionally biased region" description="Acidic residues" evidence="6">
    <location>
        <begin position="27"/>
        <end position="42"/>
    </location>
</feature>
<evidence type="ECO:0000256" key="5">
    <source>
        <dbReference type="RuleBase" id="RU004478"/>
    </source>
</evidence>
<dbReference type="PROSITE" id="PS01071">
    <property type="entry name" value="GRPE"/>
    <property type="match status" value="1"/>
</dbReference>